<dbReference type="GO" id="GO:0016020">
    <property type="term" value="C:membrane"/>
    <property type="evidence" value="ECO:0007669"/>
    <property type="project" value="UniProtKB-SubCell"/>
</dbReference>
<evidence type="ECO:0000256" key="2">
    <source>
        <dbReference type="ARBA" id="ARBA00010350"/>
    </source>
</evidence>
<evidence type="ECO:0000256" key="1">
    <source>
        <dbReference type="ARBA" id="ARBA00004141"/>
    </source>
</evidence>
<sequence length="561" mass="64229">MVNPGHLSEDDYILEANNIKMYLVKLFDESMKPLSGDRDFNKMIQIQESEITLLCKWRELIQGMFQNRQDSLYTQYTKNQLEYISLVLKSVLDVRQNILTTNNDLVKHNFNTEDTEVQHVMEDIIYLIILLMDQAKALYLNPSENSTLPKKKSKAKSQYNQCTTKFIELIRKDQSIKSLDIEDDLVMPFLSKIFETSFAISWHLDSIKETSNRDELESLGHFCKLVNSYEITPAQGLIDASNKNWIWAKDILEMVDKHTLRIVFVSDRGKVIRHILSLPSYKKRETSQSVGCSRSGSKRSTLPNRSYFNTIMRKVTCMEPSVDHLKTVYLCLTVSTFAAVISVLSIGIFINNVLYIAILSAFGSLLFFLIVLLTPDLEHSNRGWRMGCLLGFAGFSGIGLTNLFREVYKEDPTLLVTALLETGLIFSCLSACAIFSERGRFLFLGIPLTVFLFTLILISYANVIEESYAVSKALVYLSLFAMCGLVLYDTQVIVERFKNGDKDFIGQTMNVFTDFIGIYRRLLILAVDKQRQLEYRRVGSREDEEYFFGLVTPVAPIHALF</sequence>
<accession>A0ABD2N688</accession>
<keyword evidence="5 6" id="KW-0472">Membrane</keyword>
<keyword evidence="8" id="KW-1185">Reference proteome</keyword>
<evidence type="ECO:0000313" key="8">
    <source>
        <dbReference type="Proteomes" id="UP001516400"/>
    </source>
</evidence>
<reference evidence="7 8" key="1">
    <citation type="journal article" date="2021" name="BMC Biol.">
        <title>Horizontally acquired antibacterial genes associated with adaptive radiation of ladybird beetles.</title>
        <authorList>
            <person name="Li H.S."/>
            <person name="Tang X.F."/>
            <person name="Huang Y.H."/>
            <person name="Xu Z.Y."/>
            <person name="Chen M.L."/>
            <person name="Du X.Y."/>
            <person name="Qiu B.Y."/>
            <person name="Chen P.T."/>
            <person name="Zhang W."/>
            <person name="Slipinski A."/>
            <person name="Escalona H.E."/>
            <person name="Waterhouse R.M."/>
            <person name="Zwick A."/>
            <person name="Pang H."/>
        </authorList>
    </citation>
    <scope>NUCLEOTIDE SEQUENCE [LARGE SCALE GENOMIC DNA]</scope>
    <source>
        <strain evidence="7">SYSU2018</strain>
    </source>
</reference>
<dbReference type="Proteomes" id="UP001516400">
    <property type="component" value="Unassembled WGS sequence"/>
</dbReference>
<protein>
    <submittedName>
        <fullName evidence="7">Uncharacterized protein</fullName>
    </submittedName>
</protein>
<dbReference type="InterPro" id="IPR006214">
    <property type="entry name" value="Bax_inhibitor_1-related"/>
</dbReference>
<comment type="similarity">
    <text evidence="2">Belongs to the BI1 family.</text>
</comment>
<evidence type="ECO:0000313" key="7">
    <source>
        <dbReference type="EMBL" id="KAL3274251.1"/>
    </source>
</evidence>
<name>A0ABD2N688_9CUCU</name>
<comment type="caution">
    <text evidence="7">The sequence shown here is derived from an EMBL/GenBank/DDBJ whole genome shotgun (WGS) entry which is preliminary data.</text>
</comment>
<evidence type="ECO:0000256" key="6">
    <source>
        <dbReference type="SAM" id="Phobius"/>
    </source>
</evidence>
<evidence type="ECO:0000256" key="4">
    <source>
        <dbReference type="ARBA" id="ARBA00022989"/>
    </source>
</evidence>
<feature type="transmembrane region" description="Helical" evidence="6">
    <location>
        <begin position="416"/>
        <end position="435"/>
    </location>
</feature>
<keyword evidence="4 6" id="KW-1133">Transmembrane helix</keyword>
<dbReference type="EMBL" id="JABFTP020000062">
    <property type="protein sequence ID" value="KAL3274251.1"/>
    <property type="molecule type" value="Genomic_DNA"/>
</dbReference>
<keyword evidence="3 6" id="KW-0812">Transmembrane</keyword>
<dbReference type="Pfam" id="PF01027">
    <property type="entry name" value="Bax1-I"/>
    <property type="match status" value="1"/>
</dbReference>
<feature type="transmembrane region" description="Helical" evidence="6">
    <location>
        <begin position="354"/>
        <end position="374"/>
    </location>
</feature>
<feature type="transmembrane region" description="Helical" evidence="6">
    <location>
        <begin position="469"/>
        <end position="488"/>
    </location>
</feature>
<evidence type="ECO:0000256" key="5">
    <source>
        <dbReference type="ARBA" id="ARBA00023136"/>
    </source>
</evidence>
<feature type="transmembrane region" description="Helical" evidence="6">
    <location>
        <begin position="328"/>
        <end position="348"/>
    </location>
</feature>
<comment type="subcellular location">
    <subcellularLocation>
        <location evidence="1">Membrane</location>
        <topology evidence="1">Multi-pass membrane protein</topology>
    </subcellularLocation>
</comment>
<feature type="transmembrane region" description="Helical" evidence="6">
    <location>
        <begin position="386"/>
        <end position="404"/>
    </location>
</feature>
<gene>
    <name evidence="7" type="ORF">HHI36_015661</name>
</gene>
<organism evidence="7 8">
    <name type="scientific">Cryptolaemus montrouzieri</name>
    <dbReference type="NCBI Taxonomy" id="559131"/>
    <lineage>
        <taxon>Eukaryota</taxon>
        <taxon>Metazoa</taxon>
        <taxon>Ecdysozoa</taxon>
        <taxon>Arthropoda</taxon>
        <taxon>Hexapoda</taxon>
        <taxon>Insecta</taxon>
        <taxon>Pterygota</taxon>
        <taxon>Neoptera</taxon>
        <taxon>Endopterygota</taxon>
        <taxon>Coleoptera</taxon>
        <taxon>Polyphaga</taxon>
        <taxon>Cucujiformia</taxon>
        <taxon>Coccinelloidea</taxon>
        <taxon>Coccinellidae</taxon>
        <taxon>Scymninae</taxon>
        <taxon>Scymnini</taxon>
        <taxon>Cryptolaemus</taxon>
    </lineage>
</organism>
<dbReference type="AlphaFoldDB" id="A0ABD2N688"/>
<dbReference type="PANTHER" id="PTHR23291:SF32">
    <property type="entry name" value="BAX INHIBITOR 1"/>
    <property type="match status" value="1"/>
</dbReference>
<feature type="transmembrane region" description="Helical" evidence="6">
    <location>
        <begin position="442"/>
        <end position="463"/>
    </location>
</feature>
<proteinExistence type="inferred from homology"/>
<dbReference type="PANTHER" id="PTHR23291">
    <property type="entry name" value="BAX INHIBITOR-RELATED"/>
    <property type="match status" value="1"/>
</dbReference>
<evidence type="ECO:0000256" key="3">
    <source>
        <dbReference type="ARBA" id="ARBA00022692"/>
    </source>
</evidence>